<keyword evidence="1" id="KW-0472">Membrane</keyword>
<proteinExistence type="predicted"/>
<evidence type="ECO:0000313" key="3">
    <source>
        <dbReference type="Proteomes" id="UP000831775"/>
    </source>
</evidence>
<accession>A0ABY4FY02</accession>
<dbReference type="RefSeq" id="WP_244687425.1">
    <property type="nucleotide sequence ID" value="NZ_CP095043.1"/>
</dbReference>
<keyword evidence="1" id="KW-1133">Transmembrane helix</keyword>
<evidence type="ECO:0000256" key="1">
    <source>
        <dbReference type="SAM" id="Phobius"/>
    </source>
</evidence>
<dbReference type="Proteomes" id="UP000831775">
    <property type="component" value="Chromosome"/>
</dbReference>
<keyword evidence="3" id="KW-1185">Reference proteome</keyword>
<dbReference type="EMBL" id="CP095043">
    <property type="protein sequence ID" value="UOQ61181.1"/>
    <property type="molecule type" value="Genomic_DNA"/>
</dbReference>
<name>A0ABY4FY02_9MICO</name>
<organism evidence="2 3">
    <name type="scientific">Leucobacter rhizosphaerae</name>
    <dbReference type="NCBI Taxonomy" id="2932245"/>
    <lineage>
        <taxon>Bacteria</taxon>
        <taxon>Bacillati</taxon>
        <taxon>Actinomycetota</taxon>
        <taxon>Actinomycetes</taxon>
        <taxon>Micrococcales</taxon>
        <taxon>Microbacteriaceae</taxon>
        <taxon>Leucobacter</taxon>
    </lineage>
</organism>
<feature type="transmembrane region" description="Helical" evidence="1">
    <location>
        <begin position="12"/>
        <end position="37"/>
    </location>
</feature>
<protein>
    <submittedName>
        <fullName evidence="2">Uncharacterized protein</fullName>
    </submittedName>
</protein>
<reference evidence="2 3" key="1">
    <citation type="submission" date="2022-04" db="EMBL/GenBank/DDBJ databases">
        <title>Leucobacter sp. isolated from rhizosphere of onion.</title>
        <authorList>
            <person name="Won M."/>
            <person name="Lee C.-M."/>
            <person name="Woen H.-Y."/>
            <person name="Kwon S.-W."/>
        </authorList>
    </citation>
    <scope>NUCLEOTIDE SEQUENCE [LARGE SCALE GENOMIC DNA]</scope>
    <source>
        <strain evidence="2 3">H25R-14</strain>
    </source>
</reference>
<evidence type="ECO:0000313" key="2">
    <source>
        <dbReference type="EMBL" id="UOQ61181.1"/>
    </source>
</evidence>
<gene>
    <name evidence="2" type="ORF">MUN76_04210</name>
</gene>
<keyword evidence="1" id="KW-0812">Transmembrane</keyword>
<sequence length="68" mass="6785">MTIAQVFQRPSIFIAAAVTAACGVALVATLAVVVTVLSVTQNLQLVQPGGQTTAVVGTTSTANLTTTP</sequence>